<dbReference type="AlphaFoldDB" id="A0A383EWQ4"/>
<name>A0A383EWQ4_9ZZZZ</name>
<gene>
    <name evidence="1" type="ORF">METZ01_LOCUS514180</name>
</gene>
<evidence type="ECO:0000313" key="1">
    <source>
        <dbReference type="EMBL" id="SVE61326.1"/>
    </source>
</evidence>
<organism evidence="1">
    <name type="scientific">marine metagenome</name>
    <dbReference type="NCBI Taxonomy" id="408172"/>
    <lineage>
        <taxon>unclassified sequences</taxon>
        <taxon>metagenomes</taxon>
        <taxon>ecological metagenomes</taxon>
    </lineage>
</organism>
<feature type="non-terminal residue" evidence="1">
    <location>
        <position position="1"/>
    </location>
</feature>
<proteinExistence type="predicted"/>
<sequence>VPANTGKPKIPSNKYKLIVSKPI</sequence>
<accession>A0A383EWQ4</accession>
<dbReference type="EMBL" id="UINC01229563">
    <property type="protein sequence ID" value="SVE61326.1"/>
    <property type="molecule type" value="Genomic_DNA"/>
</dbReference>
<reference evidence="1" key="1">
    <citation type="submission" date="2018-05" db="EMBL/GenBank/DDBJ databases">
        <authorList>
            <person name="Lanie J.A."/>
            <person name="Ng W.-L."/>
            <person name="Kazmierczak K.M."/>
            <person name="Andrzejewski T.M."/>
            <person name="Davidsen T.M."/>
            <person name="Wayne K.J."/>
            <person name="Tettelin H."/>
            <person name="Glass J.I."/>
            <person name="Rusch D."/>
            <person name="Podicherti R."/>
            <person name="Tsui H.-C.T."/>
            <person name="Winkler M.E."/>
        </authorList>
    </citation>
    <scope>NUCLEOTIDE SEQUENCE</scope>
</reference>
<feature type="non-terminal residue" evidence="1">
    <location>
        <position position="23"/>
    </location>
</feature>
<protein>
    <submittedName>
        <fullName evidence="1">Uncharacterized protein</fullName>
    </submittedName>
</protein>